<evidence type="ECO:0000313" key="4">
    <source>
        <dbReference type="Proteomes" id="UP001374803"/>
    </source>
</evidence>
<accession>A0ABZ2LJJ2</accession>
<evidence type="ECO:0000256" key="1">
    <source>
        <dbReference type="SAM" id="MobiDB-lite"/>
    </source>
</evidence>
<name>A0ABZ2LJJ2_9BACT</name>
<evidence type="ECO:0008006" key="5">
    <source>
        <dbReference type="Google" id="ProtNLM"/>
    </source>
</evidence>
<gene>
    <name evidence="3" type="ORF">LVJ94_22140</name>
</gene>
<feature type="chain" id="PRO_5046213399" description="Secreted protein" evidence="2">
    <location>
        <begin position="18"/>
        <end position="362"/>
    </location>
</feature>
<evidence type="ECO:0000313" key="3">
    <source>
        <dbReference type="EMBL" id="WXB09916.1"/>
    </source>
</evidence>
<reference evidence="3" key="1">
    <citation type="submission" date="2021-12" db="EMBL/GenBank/DDBJ databases">
        <title>Discovery of the Pendulisporaceae a myxobacterial family with distinct sporulation behavior and unique specialized metabolism.</title>
        <authorList>
            <person name="Garcia R."/>
            <person name="Popoff A."/>
            <person name="Bader C.D."/>
            <person name="Loehr J."/>
            <person name="Walesch S."/>
            <person name="Walt C."/>
            <person name="Boldt J."/>
            <person name="Bunk B."/>
            <person name="Haeckl F.J.F.P.J."/>
            <person name="Gunesch A.P."/>
            <person name="Birkelbach J."/>
            <person name="Nuebel U."/>
            <person name="Pietschmann T."/>
            <person name="Bach T."/>
            <person name="Mueller R."/>
        </authorList>
    </citation>
    <scope>NUCLEOTIDE SEQUENCE</scope>
    <source>
        <strain evidence="3">MSr11367</strain>
    </source>
</reference>
<proteinExistence type="predicted"/>
<dbReference type="RefSeq" id="WP_394839589.1">
    <property type="nucleotide sequence ID" value="NZ_CP089929.1"/>
</dbReference>
<keyword evidence="2" id="KW-0732">Signal</keyword>
<organism evidence="3 4">
    <name type="scientific">Pendulispora rubella</name>
    <dbReference type="NCBI Taxonomy" id="2741070"/>
    <lineage>
        <taxon>Bacteria</taxon>
        <taxon>Pseudomonadati</taxon>
        <taxon>Myxococcota</taxon>
        <taxon>Myxococcia</taxon>
        <taxon>Myxococcales</taxon>
        <taxon>Sorangiineae</taxon>
        <taxon>Pendulisporaceae</taxon>
        <taxon>Pendulispora</taxon>
    </lineage>
</organism>
<evidence type="ECO:0000256" key="2">
    <source>
        <dbReference type="SAM" id="SignalP"/>
    </source>
</evidence>
<dbReference type="PROSITE" id="PS51257">
    <property type="entry name" value="PROKAR_LIPOPROTEIN"/>
    <property type="match status" value="1"/>
</dbReference>
<keyword evidence="4" id="KW-1185">Reference proteome</keyword>
<dbReference type="EMBL" id="CP089983">
    <property type="protein sequence ID" value="WXB09916.1"/>
    <property type="molecule type" value="Genomic_DNA"/>
</dbReference>
<sequence>MKNVRAVLLGLAAAASGALLPLLLQGCSSDSGGGGGGGGGAGNPDSGGGGGGAQLQHPPAPPSGPATGSTEERNFAVDKIFIGTTDRNGAASDDAWKNYGYDLDGKATTKTSTDVCTPMSKAAQEDGVRGIDNSFGANILRLLPYLTQTPQEDINAAITKGSFTMLLDVKGLSSDTKQTASGTSGFLLGGSKFDGTPSFAPSDNWPVLFESVTDPGDARSAKIRFPDAYVSGGVWVNNNAGDVPLSLDLQTGTVNLTIRKTIITFEHNGTGGAVNGTIAGVLDTNEFIDALKPLAAGLNQCAVVAQASGLIKQASDIMSDGTNAPGKACNGISIGLGFTAKQIAPPQKVAAKLPPGETKTCP</sequence>
<dbReference type="Proteomes" id="UP001374803">
    <property type="component" value="Chromosome"/>
</dbReference>
<feature type="region of interest" description="Disordered" evidence="1">
    <location>
        <begin position="32"/>
        <end position="70"/>
    </location>
</feature>
<feature type="compositionally biased region" description="Gly residues" evidence="1">
    <location>
        <begin position="32"/>
        <end position="53"/>
    </location>
</feature>
<protein>
    <recommendedName>
        <fullName evidence="5">Secreted protein</fullName>
    </recommendedName>
</protein>
<feature type="signal peptide" evidence="2">
    <location>
        <begin position="1"/>
        <end position="17"/>
    </location>
</feature>